<evidence type="ECO:0000313" key="16">
    <source>
        <dbReference type="Proteomes" id="UP001479606"/>
    </source>
</evidence>
<evidence type="ECO:0000256" key="2">
    <source>
        <dbReference type="ARBA" id="ARBA00022448"/>
    </source>
</evidence>
<evidence type="ECO:0000259" key="13">
    <source>
        <dbReference type="Pfam" id="PF00593"/>
    </source>
</evidence>
<dbReference type="InterPro" id="IPR036942">
    <property type="entry name" value="Beta-barrel_TonB_sf"/>
</dbReference>
<feature type="domain" description="TonB-dependent receptor plug" evidence="14">
    <location>
        <begin position="65"/>
        <end position="160"/>
    </location>
</feature>
<keyword evidence="2 10" id="KW-0813">Transport</keyword>
<dbReference type="Gene3D" id="2.40.170.20">
    <property type="entry name" value="TonB-dependent receptor, beta-barrel domain"/>
    <property type="match status" value="1"/>
</dbReference>
<evidence type="ECO:0000256" key="1">
    <source>
        <dbReference type="ARBA" id="ARBA00004571"/>
    </source>
</evidence>
<dbReference type="RefSeq" id="WP_342298470.1">
    <property type="nucleotide sequence ID" value="NZ_JBCEVZ010000027.1"/>
</dbReference>
<dbReference type="InterPro" id="IPR037066">
    <property type="entry name" value="Plug_dom_sf"/>
</dbReference>
<gene>
    <name evidence="15" type="ORF">AAFH49_12275</name>
</gene>
<comment type="similarity">
    <text evidence="10 11">Belongs to the TonB-dependent receptor family.</text>
</comment>
<dbReference type="InterPro" id="IPR039426">
    <property type="entry name" value="TonB-dep_rcpt-like"/>
</dbReference>
<evidence type="ECO:0000313" key="15">
    <source>
        <dbReference type="EMBL" id="MEL5994988.1"/>
    </source>
</evidence>
<evidence type="ECO:0000256" key="10">
    <source>
        <dbReference type="PROSITE-ProRule" id="PRU01360"/>
    </source>
</evidence>
<proteinExistence type="inferred from homology"/>
<dbReference type="Gene3D" id="2.170.130.10">
    <property type="entry name" value="TonB-dependent receptor, plug domain"/>
    <property type="match status" value="1"/>
</dbReference>
<dbReference type="PANTHER" id="PTHR30069">
    <property type="entry name" value="TONB-DEPENDENT OUTER MEMBRANE RECEPTOR"/>
    <property type="match status" value="1"/>
</dbReference>
<comment type="caution">
    <text evidence="15">The sequence shown here is derived from an EMBL/GenBank/DDBJ whole genome shotgun (WGS) entry which is preliminary data.</text>
</comment>
<evidence type="ECO:0000256" key="9">
    <source>
        <dbReference type="ARBA" id="ARBA00023237"/>
    </source>
</evidence>
<name>A0ABU9LYE8_9BACT</name>
<evidence type="ECO:0000256" key="7">
    <source>
        <dbReference type="ARBA" id="ARBA00023136"/>
    </source>
</evidence>
<dbReference type="SUPFAM" id="SSF56935">
    <property type="entry name" value="Porins"/>
    <property type="match status" value="1"/>
</dbReference>
<comment type="subcellular location">
    <subcellularLocation>
        <location evidence="1 10">Cell outer membrane</location>
        <topology evidence="1 10">Multi-pass membrane protein</topology>
    </subcellularLocation>
</comment>
<organism evidence="15 16">
    <name type="scientific">Hymenobacter segetis</name>
    <dbReference type="NCBI Taxonomy" id="2025509"/>
    <lineage>
        <taxon>Bacteria</taxon>
        <taxon>Pseudomonadati</taxon>
        <taxon>Bacteroidota</taxon>
        <taxon>Cytophagia</taxon>
        <taxon>Cytophagales</taxon>
        <taxon>Hymenobacteraceae</taxon>
        <taxon>Hymenobacter</taxon>
    </lineage>
</organism>
<dbReference type="EMBL" id="JBCEVZ010000027">
    <property type="protein sequence ID" value="MEL5994988.1"/>
    <property type="molecule type" value="Genomic_DNA"/>
</dbReference>
<dbReference type="Proteomes" id="UP001479606">
    <property type="component" value="Unassembled WGS sequence"/>
</dbReference>
<dbReference type="PROSITE" id="PS52016">
    <property type="entry name" value="TONB_DEPENDENT_REC_3"/>
    <property type="match status" value="1"/>
</dbReference>
<feature type="domain" description="TonB-dependent receptor-like beta-barrel" evidence="13">
    <location>
        <begin position="267"/>
        <end position="627"/>
    </location>
</feature>
<dbReference type="PANTHER" id="PTHR30069:SF29">
    <property type="entry name" value="HEMOGLOBIN AND HEMOGLOBIN-HAPTOGLOBIN-BINDING PROTEIN 1-RELATED"/>
    <property type="match status" value="1"/>
</dbReference>
<evidence type="ECO:0000256" key="3">
    <source>
        <dbReference type="ARBA" id="ARBA00022452"/>
    </source>
</evidence>
<dbReference type="Pfam" id="PF00593">
    <property type="entry name" value="TonB_dep_Rec_b-barrel"/>
    <property type="match status" value="1"/>
</dbReference>
<evidence type="ECO:0000256" key="11">
    <source>
        <dbReference type="RuleBase" id="RU003357"/>
    </source>
</evidence>
<keyword evidence="8 15" id="KW-0675">Receptor</keyword>
<evidence type="ECO:0000256" key="4">
    <source>
        <dbReference type="ARBA" id="ARBA00022692"/>
    </source>
</evidence>
<protein>
    <submittedName>
        <fullName evidence="15">TonB-dependent receptor</fullName>
    </submittedName>
</protein>
<evidence type="ECO:0000256" key="8">
    <source>
        <dbReference type="ARBA" id="ARBA00023170"/>
    </source>
</evidence>
<keyword evidence="16" id="KW-1185">Reference proteome</keyword>
<keyword evidence="9 10" id="KW-0998">Cell outer membrane</keyword>
<keyword evidence="7 10" id="KW-0472">Membrane</keyword>
<evidence type="ECO:0000256" key="6">
    <source>
        <dbReference type="ARBA" id="ARBA00023077"/>
    </source>
</evidence>
<sequence length="654" mass="71720">MQLFLSFRRVFPLPGLLLLSHLAAAQIAPAPAGTSLTDVVHPLSDVQVRASRPARFAVGSRRLLVDSTTLSQQRGGTLADVLAARNSIYFKTYGPGQLTTITIRGTASRHTAVLWNGFNISVPSLGESDFATLPASASSRVEVQLGPGGAAFGSGAVGGAVLLSSPLRWGRKGWASAQADAGSFGLWGGSVEAGFSNGRVAAQVTASARTAQNDFAYAELGTGRTRRLVNAALRHQWSVAEDLGWRVGTSGEVLASVWLTDTEREIQPSLGTANRHAMQRDRNRRVLLGYRHTISARQSWAVRGVWFDDGLDYWDDDLSSPSRVYTTQAQAEYTAQLTSQLGLHAGLETQRFDARISDYGRNLSEYRSAGFLLARYDPFARLHLSAQLRQALLPGQRPPLLPALGAEWALLERPAHHLTAKASAARSYRAPTLNERYWSPGGNPNLLPESGEGYEAGLAYKGQPAQPSPVQWEAEVTAYRQTVKNWIQWLPAAEYAGSYSPQNLRQVRTQGLETSAEIRWRRPIHGMRVRAAYTFTQARKLEGYAQDPDPVGVQLPYVPLHAATLSTDHTWRGWQAGAALQLTGYRYTTADAQEFLPSYLLLNANLGYTFRPVSAWAFTLLLQGTNLTNQAYQSYAYRLMPPRAGQLSLRVAWR</sequence>
<keyword evidence="5 12" id="KW-0732">Signal</keyword>
<evidence type="ECO:0000259" key="14">
    <source>
        <dbReference type="Pfam" id="PF07715"/>
    </source>
</evidence>
<feature type="signal peptide" evidence="12">
    <location>
        <begin position="1"/>
        <end position="25"/>
    </location>
</feature>
<reference evidence="15 16" key="1">
    <citation type="journal article" date="2018" name="Arch. Microbiol.">
        <title>Hymenobacter segetis sp. nov., isolated from soil.</title>
        <authorList>
            <person name="Ten L.N."/>
            <person name="Lim S.J."/>
            <person name="Kim B.O."/>
            <person name="Kang I.K."/>
            <person name="Jung H.Y."/>
        </authorList>
    </citation>
    <scope>NUCLEOTIDE SEQUENCE [LARGE SCALE GENOMIC DNA]</scope>
    <source>
        <strain evidence="15 16">S7-3-11</strain>
    </source>
</reference>
<dbReference type="InterPro" id="IPR000531">
    <property type="entry name" value="Beta-barrel_TonB"/>
</dbReference>
<dbReference type="InterPro" id="IPR012910">
    <property type="entry name" value="Plug_dom"/>
</dbReference>
<keyword evidence="4 10" id="KW-0812">Transmembrane</keyword>
<dbReference type="Pfam" id="PF07715">
    <property type="entry name" value="Plug"/>
    <property type="match status" value="1"/>
</dbReference>
<keyword evidence="3 10" id="KW-1134">Transmembrane beta strand</keyword>
<keyword evidence="6 11" id="KW-0798">TonB box</keyword>
<feature type="chain" id="PRO_5046867626" evidence="12">
    <location>
        <begin position="26"/>
        <end position="654"/>
    </location>
</feature>
<evidence type="ECO:0000256" key="12">
    <source>
        <dbReference type="SAM" id="SignalP"/>
    </source>
</evidence>
<evidence type="ECO:0000256" key="5">
    <source>
        <dbReference type="ARBA" id="ARBA00022729"/>
    </source>
</evidence>
<accession>A0ABU9LYE8</accession>